<sequence>MVKGKYVVVKKIVMSEMNSRCQADLINMQSEPDGDYKFILNYQDLLTKFVVFQPLETKIVDEVTDVIFKTFCLLGASNILHSDNGREFCNKVIEALVAKWKGIKIVHGKPRHSQSQGSVERANQDARDSLIAWMKENNTSRWVSGLRIVQSSKNCSYHPEIKITLYEALFSVPQKNGLLHSCLPSDIAGNIDTEELE</sequence>
<dbReference type="Proteomes" id="UP001159363">
    <property type="component" value="Chromosome 13"/>
</dbReference>
<feature type="domain" description="Integrase catalytic" evidence="1">
    <location>
        <begin position="12"/>
        <end position="173"/>
    </location>
</feature>
<dbReference type="PROSITE" id="PS50994">
    <property type="entry name" value="INTEGRASE"/>
    <property type="match status" value="1"/>
</dbReference>
<gene>
    <name evidence="2" type="ORF">PR048_030660</name>
</gene>
<evidence type="ECO:0000313" key="3">
    <source>
        <dbReference type="Proteomes" id="UP001159363"/>
    </source>
</evidence>
<dbReference type="InterPro" id="IPR050951">
    <property type="entry name" value="Retrovirus_Pol_polyprotein"/>
</dbReference>
<protein>
    <recommendedName>
        <fullName evidence="1">Integrase catalytic domain-containing protein</fullName>
    </recommendedName>
</protein>
<proteinExistence type="predicted"/>
<evidence type="ECO:0000259" key="1">
    <source>
        <dbReference type="PROSITE" id="PS50994"/>
    </source>
</evidence>
<reference evidence="2 3" key="1">
    <citation type="submission" date="2023-02" db="EMBL/GenBank/DDBJ databases">
        <title>LHISI_Scaffold_Assembly.</title>
        <authorList>
            <person name="Stuart O.P."/>
            <person name="Cleave R."/>
            <person name="Magrath M.J.L."/>
            <person name="Mikheyev A.S."/>
        </authorList>
    </citation>
    <scope>NUCLEOTIDE SEQUENCE [LARGE SCALE GENOMIC DNA]</scope>
    <source>
        <strain evidence="2">Daus_M_001</strain>
        <tissue evidence="2">Leg muscle</tissue>
    </source>
</reference>
<accession>A0ABQ9GCD2</accession>
<organism evidence="2 3">
    <name type="scientific">Dryococelus australis</name>
    <dbReference type="NCBI Taxonomy" id="614101"/>
    <lineage>
        <taxon>Eukaryota</taxon>
        <taxon>Metazoa</taxon>
        <taxon>Ecdysozoa</taxon>
        <taxon>Arthropoda</taxon>
        <taxon>Hexapoda</taxon>
        <taxon>Insecta</taxon>
        <taxon>Pterygota</taxon>
        <taxon>Neoptera</taxon>
        <taxon>Polyneoptera</taxon>
        <taxon>Phasmatodea</taxon>
        <taxon>Verophasmatodea</taxon>
        <taxon>Anareolatae</taxon>
        <taxon>Phasmatidae</taxon>
        <taxon>Eurycanthinae</taxon>
        <taxon>Dryococelus</taxon>
    </lineage>
</organism>
<name>A0ABQ9GCD2_9NEOP</name>
<dbReference type="SUPFAM" id="SSF53098">
    <property type="entry name" value="Ribonuclease H-like"/>
    <property type="match status" value="1"/>
</dbReference>
<evidence type="ECO:0000313" key="2">
    <source>
        <dbReference type="EMBL" id="KAJ8869098.1"/>
    </source>
</evidence>
<dbReference type="EMBL" id="JARBHB010000014">
    <property type="protein sequence ID" value="KAJ8869098.1"/>
    <property type="molecule type" value="Genomic_DNA"/>
</dbReference>
<dbReference type="InterPro" id="IPR036397">
    <property type="entry name" value="RNaseH_sf"/>
</dbReference>
<dbReference type="PANTHER" id="PTHR37984:SF5">
    <property type="entry name" value="PROTEIN NYNRIN-LIKE"/>
    <property type="match status" value="1"/>
</dbReference>
<keyword evidence="3" id="KW-1185">Reference proteome</keyword>
<comment type="caution">
    <text evidence="2">The sequence shown here is derived from an EMBL/GenBank/DDBJ whole genome shotgun (WGS) entry which is preliminary data.</text>
</comment>
<dbReference type="Gene3D" id="3.30.420.10">
    <property type="entry name" value="Ribonuclease H-like superfamily/Ribonuclease H"/>
    <property type="match status" value="1"/>
</dbReference>
<dbReference type="InterPro" id="IPR012337">
    <property type="entry name" value="RNaseH-like_sf"/>
</dbReference>
<dbReference type="InterPro" id="IPR001584">
    <property type="entry name" value="Integrase_cat-core"/>
</dbReference>
<dbReference type="PANTHER" id="PTHR37984">
    <property type="entry name" value="PROTEIN CBG26694"/>
    <property type="match status" value="1"/>
</dbReference>